<keyword evidence="1" id="KW-0472">Membrane</keyword>
<dbReference type="AlphaFoldDB" id="A0A0F8VVV0"/>
<protein>
    <recommendedName>
        <fullName evidence="3">Polysaccharide biosynthesis protein C-terminal domain-containing protein</fullName>
    </recommendedName>
</protein>
<feature type="transmembrane region" description="Helical" evidence="1">
    <location>
        <begin position="89"/>
        <end position="111"/>
    </location>
</feature>
<feature type="non-terminal residue" evidence="2">
    <location>
        <position position="1"/>
    </location>
</feature>
<evidence type="ECO:0000256" key="1">
    <source>
        <dbReference type="SAM" id="Phobius"/>
    </source>
</evidence>
<reference evidence="2" key="1">
    <citation type="journal article" date="2015" name="Nature">
        <title>Complex archaea that bridge the gap between prokaryotes and eukaryotes.</title>
        <authorList>
            <person name="Spang A."/>
            <person name="Saw J.H."/>
            <person name="Jorgensen S.L."/>
            <person name="Zaremba-Niedzwiedzka K."/>
            <person name="Martijn J."/>
            <person name="Lind A.E."/>
            <person name="van Eijk R."/>
            <person name="Schleper C."/>
            <person name="Guy L."/>
            <person name="Ettema T.J."/>
        </authorList>
    </citation>
    <scope>NUCLEOTIDE SEQUENCE</scope>
</reference>
<accession>A0A0F8VVV0</accession>
<name>A0A0F8VVV0_9ZZZZ</name>
<comment type="caution">
    <text evidence="2">The sequence shown here is derived from an EMBL/GenBank/DDBJ whole genome shotgun (WGS) entry which is preliminary data.</text>
</comment>
<feature type="transmembrane region" description="Helical" evidence="1">
    <location>
        <begin position="63"/>
        <end position="83"/>
    </location>
</feature>
<proteinExistence type="predicted"/>
<feature type="transmembrane region" description="Helical" evidence="1">
    <location>
        <begin position="7"/>
        <end position="27"/>
    </location>
</feature>
<evidence type="ECO:0000313" key="2">
    <source>
        <dbReference type="EMBL" id="KKK48437.1"/>
    </source>
</evidence>
<keyword evidence="1" id="KW-1133">Transmembrane helix</keyword>
<dbReference type="EMBL" id="LAZR01069063">
    <property type="protein sequence ID" value="KKK48437.1"/>
    <property type="molecule type" value="Genomic_DNA"/>
</dbReference>
<feature type="transmembrane region" description="Helical" evidence="1">
    <location>
        <begin position="33"/>
        <end position="51"/>
    </location>
</feature>
<evidence type="ECO:0008006" key="3">
    <source>
        <dbReference type="Google" id="ProtNLM"/>
    </source>
</evidence>
<organism evidence="2">
    <name type="scientific">marine sediment metagenome</name>
    <dbReference type="NCBI Taxonomy" id="412755"/>
    <lineage>
        <taxon>unclassified sequences</taxon>
        <taxon>metagenomes</taxon>
        <taxon>ecological metagenomes</taxon>
    </lineage>
</organism>
<gene>
    <name evidence="2" type="ORF">LCGC14_3145130</name>
</gene>
<keyword evidence="1" id="KW-0812">Transmembrane</keyword>
<feature type="transmembrane region" description="Helical" evidence="1">
    <location>
        <begin position="123"/>
        <end position="141"/>
    </location>
</feature>
<feature type="transmembrane region" description="Helical" evidence="1">
    <location>
        <begin position="147"/>
        <end position="167"/>
    </location>
</feature>
<sequence>AILNGIIIVIGIIFGDYILKIFLGQIYLEKGLFLYFGYLIILLNFSIVGPYSPLIIATEKYKIYTITLFISLIFSILSWVILIPSLGILAIKLGTWIAVIPQTIFIRYYCFKYFKIGKLKFKYALNLVVISSMIFVSFYLFSLNFSILIRILFCLLILILYLGFLLLSKLLTRNDFKYIINVINPKKMVSYIKEEIQE</sequence>